<keyword evidence="1" id="KW-0808">Transferase</keyword>
<proteinExistence type="predicted"/>
<gene>
    <name evidence="1" type="ORF">BX592_14316</name>
</gene>
<accession>A0A4R8L4F3</accession>
<dbReference type="AlphaFoldDB" id="A0A4R8L4F3"/>
<organism evidence="1 2">
    <name type="scientific">Paraburkholderia rhizosphaerae</name>
    <dbReference type="NCBI Taxonomy" id="480658"/>
    <lineage>
        <taxon>Bacteria</taxon>
        <taxon>Pseudomonadati</taxon>
        <taxon>Pseudomonadota</taxon>
        <taxon>Betaproteobacteria</taxon>
        <taxon>Burkholderiales</taxon>
        <taxon>Burkholderiaceae</taxon>
        <taxon>Paraburkholderia</taxon>
    </lineage>
</organism>
<dbReference type="RefSeq" id="WP_134197309.1">
    <property type="nucleotide sequence ID" value="NZ_JBHLUW010000033.1"/>
</dbReference>
<dbReference type="EMBL" id="SORE01000043">
    <property type="protein sequence ID" value="TDY37145.1"/>
    <property type="molecule type" value="Genomic_DNA"/>
</dbReference>
<reference evidence="1 2" key="1">
    <citation type="submission" date="2019-03" db="EMBL/GenBank/DDBJ databases">
        <title>Genomic Encyclopedia of Type Strains, Phase III (KMG-III): the genomes of soil and plant-associated and newly described type strains.</title>
        <authorList>
            <person name="Whitman W."/>
        </authorList>
    </citation>
    <scope>NUCLEOTIDE SEQUENCE [LARGE SCALE GENOMIC DNA]</scope>
    <source>
        <strain evidence="1 2">LMG 29544</strain>
    </source>
</reference>
<dbReference type="InterPro" id="IPR029063">
    <property type="entry name" value="SAM-dependent_MTases_sf"/>
</dbReference>
<keyword evidence="1" id="KW-0489">Methyltransferase</keyword>
<dbReference type="GO" id="GO:0008168">
    <property type="term" value="F:methyltransferase activity"/>
    <property type="evidence" value="ECO:0007669"/>
    <property type="project" value="UniProtKB-KW"/>
</dbReference>
<dbReference type="Gene3D" id="3.40.50.150">
    <property type="entry name" value="Vaccinia Virus protein VP39"/>
    <property type="match status" value="1"/>
</dbReference>
<dbReference type="OrthoDB" id="9790457at2"/>
<keyword evidence="2" id="KW-1185">Reference proteome</keyword>
<evidence type="ECO:0000313" key="2">
    <source>
        <dbReference type="Proteomes" id="UP000295509"/>
    </source>
</evidence>
<sequence length="256" mass="29548">MKTQVRCPACDSLYTLHVQDVVGRRTRQSYPQRFCMDCRSFFHRTGYVEDDNQQLSDFEFLFSHRENHYAILGQLTLELLTLVPGIKSVLEIGHGTGLFLKACNDFGLEATGFEVNPHCHRFAVEHLNVDSRLGLFDDNHEKSYDLIAAIQVFEHLDNPRDLFSLMRRHLNRDGAIYLSVPFVERYQWQFLWGADKLEEKHAADVFADNDVHITSFSIDGMKRMGLSLGARSAEYFVSQDVYHKSPGAYQGVLFRF</sequence>
<protein>
    <submittedName>
        <fullName evidence="1">Methyltransferase family protein</fullName>
    </submittedName>
</protein>
<dbReference type="Proteomes" id="UP000295509">
    <property type="component" value="Unassembled WGS sequence"/>
</dbReference>
<dbReference type="SUPFAM" id="SSF53335">
    <property type="entry name" value="S-adenosyl-L-methionine-dependent methyltransferases"/>
    <property type="match status" value="1"/>
</dbReference>
<evidence type="ECO:0000313" key="1">
    <source>
        <dbReference type="EMBL" id="TDY37145.1"/>
    </source>
</evidence>
<dbReference type="GO" id="GO:0032259">
    <property type="term" value="P:methylation"/>
    <property type="evidence" value="ECO:0007669"/>
    <property type="project" value="UniProtKB-KW"/>
</dbReference>
<dbReference type="CDD" id="cd02440">
    <property type="entry name" value="AdoMet_MTases"/>
    <property type="match status" value="1"/>
</dbReference>
<dbReference type="Pfam" id="PF13489">
    <property type="entry name" value="Methyltransf_23"/>
    <property type="match status" value="1"/>
</dbReference>
<comment type="caution">
    <text evidence="1">The sequence shown here is derived from an EMBL/GenBank/DDBJ whole genome shotgun (WGS) entry which is preliminary data.</text>
</comment>
<name>A0A4R8L4F3_9BURK</name>